<name>A0A0V1CUI0_TRIBR</name>
<dbReference type="GO" id="GO:0015031">
    <property type="term" value="P:protein transport"/>
    <property type="evidence" value="ECO:0007669"/>
    <property type="project" value="UniProtKB-KW"/>
</dbReference>
<evidence type="ECO:0000256" key="3">
    <source>
        <dbReference type="ARBA" id="ARBA00022448"/>
    </source>
</evidence>
<comment type="caution">
    <text evidence="11">The sequence shown here is derived from an EMBL/GenBank/DDBJ whole genome shotgun (WGS) entry which is preliminary data.</text>
</comment>
<dbReference type="Proteomes" id="UP000054653">
    <property type="component" value="Unassembled WGS sequence"/>
</dbReference>
<dbReference type="GO" id="GO:0007017">
    <property type="term" value="P:microtubule-based process"/>
    <property type="evidence" value="ECO:0007669"/>
    <property type="project" value="InterPro"/>
</dbReference>
<evidence type="ECO:0000256" key="8">
    <source>
        <dbReference type="ARBA" id="ARBA00023212"/>
    </source>
</evidence>
<reference evidence="11 12" key="1">
    <citation type="submission" date="2015-01" db="EMBL/GenBank/DDBJ databases">
        <title>Evolution of Trichinella species and genotypes.</title>
        <authorList>
            <person name="Korhonen P.K."/>
            <person name="Edoardo P."/>
            <person name="Giuseppe L.R."/>
            <person name="Gasser R.B."/>
        </authorList>
    </citation>
    <scope>NUCLEOTIDE SEQUENCE [LARGE SCALE GENOMIC DNA]</scope>
    <source>
        <strain evidence="11">ISS120</strain>
    </source>
</reference>
<evidence type="ECO:0000256" key="1">
    <source>
        <dbReference type="ARBA" id="ARBA00004123"/>
    </source>
</evidence>
<proteinExistence type="inferred from homology"/>
<dbReference type="PANTHER" id="PTHR11886">
    <property type="entry name" value="DYNEIN LIGHT CHAIN"/>
    <property type="match status" value="1"/>
</dbReference>
<sequence>MTSSNKQSSTMNKAMLKPTIIESEMSSQAEAQAIQAAVEAILQGKSEKSIATHIKTVFEKKFKCEWACVVGREFIANINHSKHSYIHYYVGKYAILLWR</sequence>
<dbReference type="InterPro" id="IPR037177">
    <property type="entry name" value="DLC_sf"/>
</dbReference>
<keyword evidence="6" id="KW-0509">mRNA transport</keyword>
<gene>
    <name evidence="11" type="primary">Dynll1</name>
    <name evidence="11" type="ORF">T03_8353</name>
</gene>
<evidence type="ECO:0000256" key="6">
    <source>
        <dbReference type="ARBA" id="ARBA00022816"/>
    </source>
</evidence>
<dbReference type="GO" id="GO:0045505">
    <property type="term" value="F:dynein intermediate chain binding"/>
    <property type="evidence" value="ECO:0007669"/>
    <property type="project" value="TreeGrafter"/>
</dbReference>
<dbReference type="AlphaFoldDB" id="A0A0V1CUI0"/>
<comment type="subcellular location">
    <subcellularLocation>
        <location evidence="2 10">Cytoplasm</location>
        <location evidence="2 10">Cytoskeleton</location>
    </subcellularLocation>
    <subcellularLocation>
        <location evidence="1">Nucleus</location>
    </subcellularLocation>
</comment>
<evidence type="ECO:0000256" key="2">
    <source>
        <dbReference type="ARBA" id="ARBA00004245"/>
    </source>
</evidence>
<keyword evidence="9" id="KW-0539">Nucleus</keyword>
<comment type="similarity">
    <text evidence="10">Belongs to the dynein light chain family.</text>
</comment>
<dbReference type="EMBL" id="JYDI01000106">
    <property type="protein sequence ID" value="KRY52355.1"/>
    <property type="molecule type" value="Genomic_DNA"/>
</dbReference>
<keyword evidence="4 10" id="KW-0963">Cytoplasm</keyword>
<evidence type="ECO:0000256" key="4">
    <source>
        <dbReference type="ARBA" id="ARBA00022490"/>
    </source>
</evidence>
<dbReference type="GO" id="GO:0051028">
    <property type="term" value="P:mRNA transport"/>
    <property type="evidence" value="ECO:0007669"/>
    <property type="project" value="UniProtKB-KW"/>
</dbReference>
<organism evidence="11 12">
    <name type="scientific">Trichinella britovi</name>
    <name type="common">Parasitic roundworm</name>
    <dbReference type="NCBI Taxonomy" id="45882"/>
    <lineage>
        <taxon>Eukaryota</taxon>
        <taxon>Metazoa</taxon>
        <taxon>Ecdysozoa</taxon>
        <taxon>Nematoda</taxon>
        <taxon>Enoplea</taxon>
        <taxon>Dorylaimia</taxon>
        <taxon>Trichinellida</taxon>
        <taxon>Trichinellidae</taxon>
        <taxon>Trichinella</taxon>
    </lineage>
</organism>
<keyword evidence="12" id="KW-1185">Reference proteome</keyword>
<keyword evidence="10" id="KW-0243">Dynein</keyword>
<dbReference type="Gene3D" id="3.30.740.10">
    <property type="entry name" value="Protein Inhibitor Of Neuronal Nitric Oxide Synthase"/>
    <property type="match status" value="1"/>
</dbReference>
<dbReference type="STRING" id="45882.A0A0V1CUI0"/>
<keyword evidence="5 10" id="KW-0493">Microtubule</keyword>
<protein>
    <recommendedName>
        <fullName evidence="10">Dynein light chain</fullName>
    </recommendedName>
</protein>
<evidence type="ECO:0000256" key="5">
    <source>
        <dbReference type="ARBA" id="ARBA00022701"/>
    </source>
</evidence>
<evidence type="ECO:0000313" key="12">
    <source>
        <dbReference type="Proteomes" id="UP000054653"/>
    </source>
</evidence>
<dbReference type="InterPro" id="IPR001372">
    <property type="entry name" value="Dynein_light_chain_typ-1/2"/>
</dbReference>
<dbReference type="SUPFAM" id="SSF54648">
    <property type="entry name" value="DLC"/>
    <property type="match status" value="1"/>
</dbReference>
<dbReference type="GO" id="GO:0005868">
    <property type="term" value="C:cytoplasmic dynein complex"/>
    <property type="evidence" value="ECO:0007669"/>
    <property type="project" value="TreeGrafter"/>
</dbReference>
<evidence type="ECO:0000256" key="7">
    <source>
        <dbReference type="ARBA" id="ARBA00022927"/>
    </source>
</evidence>
<dbReference type="OMA" id="SEAINMD"/>
<keyword evidence="7" id="KW-0653">Protein transport</keyword>
<keyword evidence="10" id="KW-0505">Motor protein</keyword>
<dbReference type="PANTHER" id="PTHR11886:SF35">
    <property type="entry name" value="DYNEIN LIGHT CHAIN"/>
    <property type="match status" value="1"/>
</dbReference>
<dbReference type="FunFam" id="3.30.740.10:FF:000005">
    <property type="entry name" value="Dynein light chain"/>
    <property type="match status" value="1"/>
</dbReference>
<dbReference type="GO" id="GO:0005874">
    <property type="term" value="C:microtubule"/>
    <property type="evidence" value="ECO:0007669"/>
    <property type="project" value="UniProtKB-KW"/>
</dbReference>
<dbReference type="GO" id="GO:0005634">
    <property type="term" value="C:nucleus"/>
    <property type="evidence" value="ECO:0007669"/>
    <property type="project" value="UniProtKB-SubCell"/>
</dbReference>
<evidence type="ECO:0000256" key="9">
    <source>
        <dbReference type="ARBA" id="ARBA00023242"/>
    </source>
</evidence>
<evidence type="ECO:0000313" key="11">
    <source>
        <dbReference type="EMBL" id="KRY52355.1"/>
    </source>
</evidence>
<dbReference type="Pfam" id="PF01221">
    <property type="entry name" value="Dynein_light"/>
    <property type="match status" value="1"/>
</dbReference>
<accession>A0A0V1CUI0</accession>
<evidence type="ECO:0000256" key="10">
    <source>
        <dbReference type="RuleBase" id="RU365010"/>
    </source>
</evidence>
<dbReference type="SMART" id="SM01375">
    <property type="entry name" value="Dynein_light"/>
    <property type="match status" value="1"/>
</dbReference>
<keyword evidence="3" id="KW-0813">Transport</keyword>
<keyword evidence="8 10" id="KW-0206">Cytoskeleton</keyword>